<feature type="signal peptide" evidence="1">
    <location>
        <begin position="1"/>
        <end position="17"/>
    </location>
</feature>
<evidence type="ECO:0000313" key="3">
    <source>
        <dbReference type="Proteomes" id="UP000664859"/>
    </source>
</evidence>
<dbReference type="OrthoDB" id="75921at2759"/>
<evidence type="ECO:0000313" key="2">
    <source>
        <dbReference type="EMBL" id="KAG5179484.1"/>
    </source>
</evidence>
<sequence>MHALHLLLLCLVGAADGAACRDKQQVSLTVGGQTGITAAQLADRIACDGGKFDVRWTGAIVKRPIQVGEKTMVSITGVGPAGASVVNGDRRGGLFVVRPHAELRLAHLELTGARYGGCIRAAPNSKVRVVDCTLSNSTAQYGGAIDTDGELHCIRSAFSDNKIVHNLQLAGNGGAINGNEGSSVSVTGCNFTGSSTPVQGGAIAAESRLTISSSNFNGNSAFQGGSVKAGSTSSVVVQDCTFSDEKAASDGGAIFSAGGTVTCHSSRFMRNKAAKENAGTLAATNTARMIITSSVLAYSVAQGAGSLGGILYGGDDAQVTLTGVTLANSSAASGGALAVDGMLRCSNSAFTGTSAYDSGGSIYGGINSALALDGVTINNSTAVINGGAVSAQGTLIIKASVCSDVSECRLRRSQECHNALRQIHVSRCGKHSPILVNGSLGGILYAADDAQVTLTGVTLANSSARSEGALAVDGMLRCSNSTFTGTSGEEKSRSTIIVLMLHENKFVCANTPYLNTPHLSIYGGSNSALALDNVTINNSTAVVNGGAISAQGTLIMKASVCSDVSECRLRRSQECHDALRQIHVSRCGKHSPILVNGSAEDVLISASTFHDNTATGGAGGAVLQEGEVLSVVVATGLDDVEFSGNSAQCCFARNYTVTLEASCVDVSAGYSTDW</sequence>
<proteinExistence type="predicted"/>
<evidence type="ECO:0000256" key="1">
    <source>
        <dbReference type="SAM" id="SignalP"/>
    </source>
</evidence>
<feature type="chain" id="PRO_5032506837" evidence="1">
    <location>
        <begin position="18"/>
        <end position="674"/>
    </location>
</feature>
<accession>A0A836CBD5</accession>
<dbReference type="EMBL" id="JAFCMP010000457">
    <property type="protein sequence ID" value="KAG5179484.1"/>
    <property type="molecule type" value="Genomic_DNA"/>
</dbReference>
<dbReference type="SMART" id="SM00710">
    <property type="entry name" value="PbH1"/>
    <property type="match status" value="8"/>
</dbReference>
<protein>
    <submittedName>
        <fullName evidence="2">Uncharacterized protein</fullName>
    </submittedName>
</protein>
<dbReference type="InterPro" id="IPR006626">
    <property type="entry name" value="PbH1"/>
</dbReference>
<keyword evidence="3" id="KW-1185">Reference proteome</keyword>
<name>A0A836CBD5_9STRA</name>
<keyword evidence="1" id="KW-0732">Signal</keyword>
<organism evidence="2 3">
    <name type="scientific">Tribonema minus</name>
    <dbReference type="NCBI Taxonomy" id="303371"/>
    <lineage>
        <taxon>Eukaryota</taxon>
        <taxon>Sar</taxon>
        <taxon>Stramenopiles</taxon>
        <taxon>Ochrophyta</taxon>
        <taxon>PX clade</taxon>
        <taxon>Xanthophyceae</taxon>
        <taxon>Tribonematales</taxon>
        <taxon>Tribonemataceae</taxon>
        <taxon>Tribonema</taxon>
    </lineage>
</organism>
<dbReference type="PANTHER" id="PTHR11319:SF35">
    <property type="entry name" value="OUTER MEMBRANE PROTEIN PMPC-RELATED"/>
    <property type="match status" value="1"/>
</dbReference>
<gene>
    <name evidence="2" type="ORF">JKP88DRAFT_247302</name>
</gene>
<dbReference type="Proteomes" id="UP000664859">
    <property type="component" value="Unassembled WGS sequence"/>
</dbReference>
<dbReference type="Gene3D" id="2.160.20.10">
    <property type="entry name" value="Single-stranded right-handed beta-helix, Pectin lyase-like"/>
    <property type="match status" value="1"/>
</dbReference>
<dbReference type="AlphaFoldDB" id="A0A836CBD5"/>
<dbReference type="InterPro" id="IPR012334">
    <property type="entry name" value="Pectin_lyas_fold"/>
</dbReference>
<dbReference type="InterPro" id="IPR011050">
    <property type="entry name" value="Pectin_lyase_fold/virulence"/>
</dbReference>
<dbReference type="PANTHER" id="PTHR11319">
    <property type="entry name" value="G PROTEIN-COUPLED RECEPTOR-RELATED"/>
    <property type="match status" value="1"/>
</dbReference>
<comment type="caution">
    <text evidence="2">The sequence shown here is derived from an EMBL/GenBank/DDBJ whole genome shotgun (WGS) entry which is preliminary data.</text>
</comment>
<reference evidence="2" key="1">
    <citation type="submission" date="2021-02" db="EMBL/GenBank/DDBJ databases">
        <title>First Annotated Genome of the Yellow-green Alga Tribonema minus.</title>
        <authorList>
            <person name="Mahan K.M."/>
        </authorList>
    </citation>
    <scope>NUCLEOTIDE SEQUENCE</scope>
    <source>
        <strain evidence="2">UTEX B ZZ1240</strain>
    </source>
</reference>
<dbReference type="SUPFAM" id="SSF51126">
    <property type="entry name" value="Pectin lyase-like"/>
    <property type="match status" value="2"/>
</dbReference>